<evidence type="ECO:0008006" key="4">
    <source>
        <dbReference type="Google" id="ProtNLM"/>
    </source>
</evidence>
<name>A0A6G9ICP3_9GAMM</name>
<proteinExistence type="predicted"/>
<dbReference type="RefSeq" id="WP_166917290.1">
    <property type="nucleotide sequence ID" value="NZ_CP050253.1"/>
</dbReference>
<sequence length="143" mass="16415">MKKQILLISVATLLLSACSTTPTDPNWRPDMTTANFGKYPTNYPEIVQKWGNNNLDNPKSVTYLAISSPRMEYIVTNSEKQEATFGYSVCADISGMKTTNYYKPISKHWFFIRDGKVIEQRNLDYGYNHVIYRDHKVNCDDAS</sequence>
<keyword evidence="3" id="KW-1185">Reference proteome</keyword>
<dbReference type="InParanoid" id="A0A6G9ICP3"/>
<accession>A0A6G9ICP3</accession>
<keyword evidence="1" id="KW-0732">Signal</keyword>
<evidence type="ECO:0000313" key="2">
    <source>
        <dbReference type="EMBL" id="QIQ21993.1"/>
    </source>
</evidence>
<evidence type="ECO:0000256" key="1">
    <source>
        <dbReference type="SAM" id="SignalP"/>
    </source>
</evidence>
<dbReference type="AlphaFoldDB" id="A0A6G9ICP3"/>
<dbReference type="PROSITE" id="PS51257">
    <property type="entry name" value="PROKAR_LIPOPROTEIN"/>
    <property type="match status" value="1"/>
</dbReference>
<organism evidence="2 3">
    <name type="scientific">Zophobihabitans entericus</name>
    <dbReference type="NCBI Taxonomy" id="1635327"/>
    <lineage>
        <taxon>Bacteria</taxon>
        <taxon>Pseudomonadati</taxon>
        <taxon>Pseudomonadota</taxon>
        <taxon>Gammaproteobacteria</taxon>
        <taxon>Orbales</taxon>
        <taxon>Orbaceae</taxon>
        <taxon>Zophobihabitans</taxon>
    </lineage>
</organism>
<dbReference type="EMBL" id="CP050253">
    <property type="protein sequence ID" value="QIQ21993.1"/>
    <property type="molecule type" value="Genomic_DNA"/>
</dbReference>
<reference evidence="2 3" key="1">
    <citation type="submission" date="2020-03" db="EMBL/GenBank/DDBJ databases">
        <title>Complete genome sequence of Orbus sp. IPMB12 (BCRC 80908).</title>
        <authorList>
            <person name="Lo W.-S."/>
            <person name="Chang T.-H."/>
            <person name="Kuo C.-H."/>
        </authorList>
    </citation>
    <scope>NUCLEOTIDE SEQUENCE [LARGE SCALE GENOMIC DNA]</scope>
    <source>
        <strain evidence="2 3">IPMB12</strain>
    </source>
</reference>
<gene>
    <name evidence="2" type="ORF">IPMB12_10035</name>
</gene>
<dbReference type="Proteomes" id="UP000501168">
    <property type="component" value="Chromosome"/>
</dbReference>
<protein>
    <recommendedName>
        <fullName evidence="4">Lipoprotein</fullName>
    </recommendedName>
</protein>
<feature type="signal peptide" evidence="1">
    <location>
        <begin position="1"/>
        <end position="22"/>
    </location>
</feature>
<feature type="chain" id="PRO_5026201909" description="Lipoprotein" evidence="1">
    <location>
        <begin position="23"/>
        <end position="143"/>
    </location>
</feature>
<dbReference type="KEGG" id="orb:IPMB12_10035"/>
<evidence type="ECO:0000313" key="3">
    <source>
        <dbReference type="Proteomes" id="UP000501168"/>
    </source>
</evidence>